<feature type="binding site" evidence="11 12">
    <location>
        <position position="215"/>
    </location>
    <ligand>
        <name>[2Fe-2S] cluster</name>
        <dbReference type="ChEBI" id="CHEBI:190135"/>
    </ligand>
</feature>
<evidence type="ECO:0000256" key="10">
    <source>
        <dbReference type="ARBA" id="ARBA00023014"/>
    </source>
</evidence>
<dbReference type="SUPFAM" id="SSF63380">
    <property type="entry name" value="Riboflavin synthase domain-like"/>
    <property type="match status" value="1"/>
</dbReference>
<evidence type="ECO:0000256" key="2">
    <source>
        <dbReference type="ARBA" id="ARBA00022448"/>
    </source>
</evidence>
<dbReference type="Proteomes" id="UP001524383">
    <property type="component" value="Unassembled WGS sequence"/>
</dbReference>
<comment type="cofactor">
    <cofactor evidence="11">
        <name>[2Fe-2S] cluster</name>
        <dbReference type="ChEBI" id="CHEBI:190135"/>
    </cofactor>
    <text evidence="11">Binds 1 [2Fe-2S] cluster per subunit.</text>
</comment>
<accession>A0ABD4TKR8</accession>
<dbReference type="SUPFAM" id="SSF52343">
    <property type="entry name" value="Ferredoxin reductase-like, C-terminal NADP-linked domain"/>
    <property type="match status" value="1"/>
</dbReference>
<dbReference type="GO" id="GO:0051537">
    <property type="term" value="F:2 iron, 2 sulfur cluster binding"/>
    <property type="evidence" value="ECO:0007669"/>
    <property type="project" value="UniProtKB-KW"/>
</dbReference>
<comment type="caution">
    <text evidence="14">The sequence shown here is derived from an EMBL/GenBank/DDBJ whole genome shotgun (WGS) entry which is preliminary data.</text>
</comment>
<comment type="similarity">
    <text evidence="1 11">Belongs to the PyrK family.</text>
</comment>
<comment type="cofactor">
    <cofactor evidence="11">
        <name>FAD</name>
        <dbReference type="ChEBI" id="CHEBI:57692"/>
    </cofactor>
    <text evidence="11">Binds 1 FAD per subunit.</text>
</comment>
<dbReference type="AlphaFoldDB" id="A0ABD4TKR8"/>
<keyword evidence="6 11" id="KW-0274">FAD</keyword>
<dbReference type="InterPro" id="IPR012165">
    <property type="entry name" value="Cyt_c3_hydrogenase_gsu"/>
</dbReference>
<dbReference type="Gene3D" id="3.40.50.80">
    <property type="entry name" value="Nucleotide-binding domain of ferredoxin-NADP reductase (FNR) module"/>
    <property type="match status" value="1"/>
</dbReference>
<dbReference type="PROSITE" id="PS51384">
    <property type="entry name" value="FAD_FR"/>
    <property type="match status" value="1"/>
</dbReference>
<dbReference type="InterPro" id="IPR023455">
    <property type="entry name" value="Dihydroorotate_DHASE_ETsu"/>
</dbReference>
<evidence type="ECO:0000313" key="15">
    <source>
        <dbReference type="Proteomes" id="UP001524383"/>
    </source>
</evidence>
<feature type="binding site" evidence="11 12">
    <location>
        <position position="225"/>
    </location>
    <ligand>
        <name>[2Fe-2S] cluster</name>
        <dbReference type="ChEBI" id="CHEBI:190135"/>
    </ligand>
</feature>
<comment type="function">
    <text evidence="11">Responsible for channeling the electrons from the oxidation of dihydroorotate from the FMN redox center in the PyrD type B subunit to the ultimate electron acceptor NAD(+).</text>
</comment>
<comment type="pathway">
    <text evidence="11">Pyrimidine metabolism; UMP biosynthesis via de novo pathway; orotate from (S)-dihydroorotate (NAD(+) route): step 1/1.</text>
</comment>
<feature type="binding site" evidence="11 12">
    <location>
        <position position="212"/>
    </location>
    <ligand>
        <name>[2Fe-2S] cluster</name>
        <dbReference type="ChEBI" id="CHEBI:190135"/>
    </ligand>
</feature>
<dbReference type="PANTHER" id="PTHR43513">
    <property type="entry name" value="DIHYDROOROTATE DEHYDROGENASE B (NAD(+)), ELECTRON TRANSFER SUBUNIT"/>
    <property type="match status" value="1"/>
</dbReference>
<dbReference type="InterPro" id="IPR050353">
    <property type="entry name" value="PyrK_electron_transfer"/>
</dbReference>
<keyword evidence="8 11" id="KW-0249">Electron transport</keyword>
<protein>
    <recommendedName>
        <fullName evidence="11">Probable dihydroorotate dehydrogenase B (NAD(+)), electron transfer subunit</fullName>
    </recommendedName>
    <alternativeName>
        <fullName evidence="11">Dihydroorotate oxidase B, electron transfer subunit</fullName>
    </alternativeName>
</protein>
<dbReference type="EMBL" id="VOTZ01000004">
    <property type="protein sequence ID" value="MCQ1537915.1"/>
    <property type="molecule type" value="Genomic_DNA"/>
</dbReference>
<evidence type="ECO:0000256" key="1">
    <source>
        <dbReference type="ARBA" id="ARBA00006422"/>
    </source>
</evidence>
<evidence type="ECO:0000256" key="7">
    <source>
        <dbReference type="ARBA" id="ARBA00022975"/>
    </source>
</evidence>
<comment type="cofactor">
    <cofactor evidence="12">
        <name>[2Fe-2S] cluster</name>
        <dbReference type="ChEBI" id="CHEBI:190135"/>
    </cofactor>
    <text evidence="12">Binds 1 [2Fe-2S] cluster per subunit.</text>
</comment>
<dbReference type="PANTHER" id="PTHR43513:SF3">
    <property type="entry name" value="DIHYDROOROTATE DEHYDROGENASE B (NAD(+)), ELECTRON TRANSFER SUBUNIT-RELATED"/>
    <property type="match status" value="1"/>
</dbReference>
<evidence type="ECO:0000256" key="9">
    <source>
        <dbReference type="ARBA" id="ARBA00023004"/>
    </source>
</evidence>
<evidence type="ECO:0000259" key="13">
    <source>
        <dbReference type="PROSITE" id="PS51384"/>
    </source>
</evidence>
<dbReference type="InterPro" id="IPR039261">
    <property type="entry name" value="FNR_nucleotide-bd"/>
</dbReference>
<dbReference type="InterPro" id="IPR019480">
    <property type="entry name" value="Dihydroorotate_DH_Fe-S-bd"/>
</dbReference>
<dbReference type="InterPro" id="IPR037117">
    <property type="entry name" value="Dihydroorotate_DH_ele_sf"/>
</dbReference>
<evidence type="ECO:0000256" key="11">
    <source>
        <dbReference type="HAMAP-Rule" id="MF_01211"/>
    </source>
</evidence>
<keyword evidence="10 11" id="KW-0411">Iron-sulfur</keyword>
<evidence type="ECO:0000256" key="5">
    <source>
        <dbReference type="ARBA" id="ARBA00022723"/>
    </source>
</evidence>
<evidence type="ECO:0000256" key="3">
    <source>
        <dbReference type="ARBA" id="ARBA00022630"/>
    </source>
</evidence>
<organism evidence="14 15">
    <name type="scientific">Methanocalculus taiwanensis</name>
    <dbReference type="NCBI Taxonomy" id="106207"/>
    <lineage>
        <taxon>Archaea</taxon>
        <taxon>Methanobacteriati</taxon>
        <taxon>Methanobacteriota</taxon>
        <taxon>Stenosarchaea group</taxon>
        <taxon>Methanomicrobia</taxon>
        <taxon>Methanomicrobiales</taxon>
        <taxon>Methanocalculaceae</taxon>
        <taxon>Methanocalculus</taxon>
    </lineage>
</organism>
<feature type="domain" description="FAD-binding FR-type" evidence="13">
    <location>
        <begin position="4"/>
        <end position="91"/>
    </location>
</feature>
<dbReference type="Pfam" id="PF10418">
    <property type="entry name" value="DHODB_Fe-S_bind"/>
    <property type="match status" value="1"/>
</dbReference>
<keyword evidence="5 11" id="KW-0479">Metal-binding</keyword>
<feature type="binding site" evidence="11 12">
    <location>
        <position position="207"/>
    </location>
    <ligand>
        <name>[2Fe-2S] cluster</name>
        <dbReference type="ChEBI" id="CHEBI:190135"/>
    </ligand>
</feature>
<dbReference type="GO" id="GO:0046872">
    <property type="term" value="F:metal ion binding"/>
    <property type="evidence" value="ECO:0007669"/>
    <property type="project" value="UniProtKB-KW"/>
</dbReference>
<evidence type="ECO:0000313" key="14">
    <source>
        <dbReference type="EMBL" id="MCQ1537915.1"/>
    </source>
</evidence>
<keyword evidence="15" id="KW-1185">Reference proteome</keyword>
<evidence type="ECO:0000256" key="8">
    <source>
        <dbReference type="ARBA" id="ARBA00022982"/>
    </source>
</evidence>
<dbReference type="HAMAP" id="MF_01211">
    <property type="entry name" value="DHODB_Fe_S_bind"/>
    <property type="match status" value="1"/>
</dbReference>
<evidence type="ECO:0000256" key="6">
    <source>
        <dbReference type="ARBA" id="ARBA00022827"/>
    </source>
</evidence>
<proteinExistence type="inferred from homology"/>
<keyword evidence="3 11" id="KW-0285">Flavoprotein</keyword>
<dbReference type="Gene3D" id="2.10.240.10">
    <property type="entry name" value="Dihydroorotate dehydrogenase, electron transfer subunit"/>
    <property type="match status" value="1"/>
</dbReference>
<comment type="subunit">
    <text evidence="11">Heterotetramer of 2 PyrK and 2 PyrD type B subunits.</text>
</comment>
<dbReference type="PIRSF" id="PIRSF006816">
    <property type="entry name" value="Cyc3_hyd_g"/>
    <property type="match status" value="1"/>
</dbReference>
<dbReference type="GO" id="GO:0044205">
    <property type="term" value="P:'de novo' UMP biosynthetic process"/>
    <property type="evidence" value="ECO:0007669"/>
    <property type="project" value="UniProtKB-UniRule"/>
</dbReference>
<keyword evidence="9 11" id="KW-0408">Iron</keyword>
<keyword evidence="2 11" id="KW-0813">Transport</keyword>
<dbReference type="CDD" id="cd06220">
    <property type="entry name" value="DHOD_e_trans_like2"/>
    <property type="match status" value="1"/>
</dbReference>
<gene>
    <name evidence="11" type="primary">pyrK</name>
    <name evidence="14" type="ORF">FTO68_02785</name>
</gene>
<evidence type="ECO:0000256" key="12">
    <source>
        <dbReference type="PIRSR" id="PIRSR006816-2"/>
    </source>
</evidence>
<reference evidence="14 15" key="1">
    <citation type="submission" date="2019-08" db="EMBL/GenBank/DDBJ databases">
        <authorList>
            <person name="Chen S.-C."/>
            <person name="Lai M.-C."/>
            <person name="You Y.-T."/>
        </authorList>
    </citation>
    <scope>NUCLEOTIDE SEQUENCE [LARGE SCALE GENOMIC DNA]</scope>
    <source>
        <strain evidence="14 15">P2F9704a</strain>
    </source>
</reference>
<dbReference type="RefSeq" id="WP_255331848.1">
    <property type="nucleotide sequence ID" value="NZ_VOTZ01000004.1"/>
</dbReference>
<keyword evidence="4 11" id="KW-0001">2Fe-2S</keyword>
<dbReference type="InterPro" id="IPR017927">
    <property type="entry name" value="FAD-bd_FR_type"/>
</dbReference>
<sequence length="255" mass="27075">MSDGMPVVVTVVEVMDETPTVKTLRFDRKFTILPGQFCMVWVPGIDEVPMGFSSPDMITVQRVGEATQALISLSIGSKIGIRGPLGNGFSPQGRVLAIAGGVGVAPLYPLAVNGSVDTFILGARTEAELIFADSLMDLTDLKIATDDGTAGHHGFVTGVLDEQIDLLSYDTICVCGPEMMMKGILNRLSDAGIADRGQFSLHRYMKCGVGVCGSCAMDPDGLCVCRDGPVFTGDQIINSEFGSYARDASGQRKRV</sequence>
<dbReference type="InterPro" id="IPR017938">
    <property type="entry name" value="Riboflavin_synthase-like_b-brl"/>
</dbReference>
<dbReference type="GO" id="GO:0009055">
    <property type="term" value="F:electron transfer activity"/>
    <property type="evidence" value="ECO:0007669"/>
    <property type="project" value="UniProtKB-UniRule"/>
</dbReference>
<evidence type="ECO:0000256" key="4">
    <source>
        <dbReference type="ARBA" id="ARBA00022714"/>
    </source>
</evidence>
<keyword evidence="7 11" id="KW-0665">Pyrimidine biosynthesis</keyword>
<name>A0ABD4TKR8_9EURY</name>
<dbReference type="NCBIfam" id="NF000796">
    <property type="entry name" value="PRK00054.1-1"/>
    <property type="match status" value="1"/>
</dbReference>
<dbReference type="Gene3D" id="2.40.30.10">
    <property type="entry name" value="Translation factors"/>
    <property type="match status" value="1"/>
</dbReference>